<dbReference type="PANTHER" id="PTHR48207:SF3">
    <property type="entry name" value="SUCCINATE--HYDROXYMETHYLGLUTARATE COA-TRANSFERASE"/>
    <property type="match status" value="1"/>
</dbReference>
<dbReference type="InterPro" id="IPR023606">
    <property type="entry name" value="CoA-Trfase_III_dom_1_sf"/>
</dbReference>
<dbReference type="PANTHER" id="PTHR48207">
    <property type="entry name" value="SUCCINATE--HYDROXYMETHYLGLUTARATE COA-TRANSFERASE"/>
    <property type="match status" value="1"/>
</dbReference>
<protein>
    <submittedName>
        <fullName evidence="3">CoA transferase</fullName>
    </submittedName>
</protein>
<evidence type="ECO:0000256" key="1">
    <source>
        <dbReference type="ARBA" id="ARBA00022679"/>
    </source>
</evidence>
<dbReference type="Gene3D" id="3.40.50.10540">
    <property type="entry name" value="Crotonobetainyl-coa:carnitine coa-transferase, domain 1"/>
    <property type="match status" value="1"/>
</dbReference>
<dbReference type="Gene3D" id="3.30.1540.10">
    <property type="entry name" value="formyl-coa transferase, domain 3"/>
    <property type="match status" value="1"/>
</dbReference>
<accession>A0A3P3VMK7</accession>
<reference evidence="3 4" key="2">
    <citation type="submission" date="2018-12" db="EMBL/GenBank/DDBJ databases">
        <title>Simiduia agarivorans gen. nov., sp. nov., a marine, agarolytic bacterium isolated from shallow coastal water from Keelung, Taiwan.</title>
        <authorList>
            <person name="Shieh W.Y."/>
        </authorList>
    </citation>
    <scope>NUCLEOTIDE SEQUENCE [LARGE SCALE GENOMIC DNA]</scope>
    <source>
        <strain evidence="3 4">GTF-13</strain>
    </source>
</reference>
<reference evidence="3 4" key="1">
    <citation type="submission" date="2018-08" db="EMBL/GenBank/DDBJ databases">
        <authorList>
            <person name="Khan S.A."/>
        </authorList>
    </citation>
    <scope>NUCLEOTIDE SEQUENCE [LARGE SCALE GENOMIC DNA]</scope>
    <source>
        <strain evidence="3 4">GTF-13</strain>
    </source>
</reference>
<dbReference type="EMBL" id="QWEZ01000002">
    <property type="protein sequence ID" value="RRJ82886.1"/>
    <property type="molecule type" value="Genomic_DNA"/>
</dbReference>
<comment type="caution">
    <text evidence="3">The sequence shown here is derived from an EMBL/GenBank/DDBJ whole genome shotgun (WGS) entry which is preliminary data.</text>
</comment>
<keyword evidence="1 3" id="KW-0808">Transferase</keyword>
<dbReference type="InterPro" id="IPR003673">
    <property type="entry name" value="CoA-Trfase_fam_III"/>
</dbReference>
<feature type="region of interest" description="Disordered" evidence="2">
    <location>
        <begin position="40"/>
        <end position="59"/>
    </location>
</feature>
<organism evidence="3 4">
    <name type="scientific">Aestuariirhabdus litorea</name>
    <dbReference type="NCBI Taxonomy" id="2528527"/>
    <lineage>
        <taxon>Bacteria</taxon>
        <taxon>Pseudomonadati</taxon>
        <taxon>Pseudomonadota</taxon>
        <taxon>Gammaproteobacteria</taxon>
        <taxon>Oceanospirillales</taxon>
        <taxon>Aestuariirhabdaceae</taxon>
        <taxon>Aestuariirhabdus</taxon>
    </lineage>
</organism>
<dbReference type="Proteomes" id="UP000280792">
    <property type="component" value="Unassembled WGS sequence"/>
</dbReference>
<dbReference type="InterPro" id="IPR050483">
    <property type="entry name" value="CoA-transferase_III_domain"/>
</dbReference>
<proteinExistence type="predicted"/>
<name>A0A3P3VMK7_9GAMM</name>
<dbReference type="InterPro" id="IPR044855">
    <property type="entry name" value="CoA-Trfase_III_dom3_sf"/>
</dbReference>
<keyword evidence="4" id="KW-1185">Reference proteome</keyword>
<evidence type="ECO:0000256" key="2">
    <source>
        <dbReference type="SAM" id="MobiDB-lite"/>
    </source>
</evidence>
<dbReference type="AlphaFoldDB" id="A0A3P3VMK7"/>
<dbReference type="RefSeq" id="WP_125017043.1">
    <property type="nucleotide sequence ID" value="NZ_QWEZ01000002.1"/>
</dbReference>
<dbReference type="SUPFAM" id="SSF89796">
    <property type="entry name" value="CoA-transferase family III (CaiB/BaiF)"/>
    <property type="match status" value="1"/>
</dbReference>
<dbReference type="GO" id="GO:0008410">
    <property type="term" value="F:CoA-transferase activity"/>
    <property type="evidence" value="ECO:0007669"/>
    <property type="project" value="TreeGrafter"/>
</dbReference>
<gene>
    <name evidence="3" type="ORF">D0544_13635</name>
</gene>
<evidence type="ECO:0000313" key="4">
    <source>
        <dbReference type="Proteomes" id="UP000280792"/>
    </source>
</evidence>
<dbReference type="Pfam" id="PF02515">
    <property type="entry name" value="CoA_transf_3"/>
    <property type="match status" value="1"/>
</dbReference>
<sequence>MKGALSGIRVLDLSRILAGPWATQMLADFGAEVIKIERPGSGDDTRSWGPPYLKDRDGSDTGEAAYFHSTNRGKRSLAVDITQADGQALIRALAGQCDVLIENFKVGGLAKYGLDYDALKAVNPALIYCSITGFGQTGPYRERAGYDFMIQAMGGLMSVTGEAEGMPMKTGVALADVMTGLYACNAIQAALLHRMRSGEGQQIDLALLDVQVATLANQGMNYLASGEVPGRLGNAHPNIVPYQAFATADGHIILAVGNDAQFIKFCAIAGRNELASDPRFSSNRERVRNRQHLVPLVAELMQQQGSDWWLDRLSSQGVPCGPINTLDQVFADPQVQHRQMERQLDHPEAGTVPTIANPIRFSATPIDYGRAAPMRGEHSRELLKELLDLPDESWESLRAQGVVE</sequence>
<evidence type="ECO:0000313" key="3">
    <source>
        <dbReference type="EMBL" id="RRJ82886.1"/>
    </source>
</evidence>